<dbReference type="InterPro" id="IPR048367">
    <property type="entry name" value="TNP-like_RNaseH_C"/>
</dbReference>
<organism evidence="2 3">
    <name type="scientific">Manduca sexta</name>
    <name type="common">Tobacco hawkmoth</name>
    <name type="synonym">Tobacco hornworm</name>
    <dbReference type="NCBI Taxonomy" id="7130"/>
    <lineage>
        <taxon>Eukaryota</taxon>
        <taxon>Metazoa</taxon>
        <taxon>Ecdysozoa</taxon>
        <taxon>Arthropoda</taxon>
        <taxon>Hexapoda</taxon>
        <taxon>Insecta</taxon>
        <taxon>Pterygota</taxon>
        <taxon>Neoptera</taxon>
        <taxon>Endopterygota</taxon>
        <taxon>Lepidoptera</taxon>
        <taxon>Glossata</taxon>
        <taxon>Ditrysia</taxon>
        <taxon>Bombycoidea</taxon>
        <taxon>Sphingidae</taxon>
        <taxon>Sphinginae</taxon>
        <taxon>Sphingini</taxon>
        <taxon>Manduca</taxon>
    </lineage>
</organism>
<evidence type="ECO:0000313" key="2">
    <source>
        <dbReference type="EMBL" id="KAG6444155.1"/>
    </source>
</evidence>
<dbReference type="Pfam" id="PF21789">
    <property type="entry name" value="TNP-like_RNaseH_C"/>
    <property type="match status" value="1"/>
</dbReference>
<reference evidence="2" key="1">
    <citation type="journal article" date="2016" name="Insect Biochem. Mol. Biol.">
        <title>Multifaceted biological insights from a draft genome sequence of the tobacco hornworm moth, Manduca sexta.</title>
        <authorList>
            <person name="Kanost M.R."/>
            <person name="Arrese E.L."/>
            <person name="Cao X."/>
            <person name="Chen Y.R."/>
            <person name="Chellapilla S."/>
            <person name="Goldsmith M.R."/>
            <person name="Grosse-Wilde E."/>
            <person name="Heckel D.G."/>
            <person name="Herndon N."/>
            <person name="Jiang H."/>
            <person name="Papanicolaou A."/>
            <person name="Qu J."/>
            <person name="Soulages J.L."/>
            <person name="Vogel H."/>
            <person name="Walters J."/>
            <person name="Waterhouse R.M."/>
            <person name="Ahn S.J."/>
            <person name="Almeida F.C."/>
            <person name="An C."/>
            <person name="Aqrawi P."/>
            <person name="Bretschneider A."/>
            <person name="Bryant W.B."/>
            <person name="Bucks S."/>
            <person name="Chao H."/>
            <person name="Chevignon G."/>
            <person name="Christen J.M."/>
            <person name="Clarke D.F."/>
            <person name="Dittmer N.T."/>
            <person name="Ferguson L.C.F."/>
            <person name="Garavelou S."/>
            <person name="Gordon K.H.J."/>
            <person name="Gunaratna R.T."/>
            <person name="Han Y."/>
            <person name="Hauser F."/>
            <person name="He Y."/>
            <person name="Heidel-Fischer H."/>
            <person name="Hirsh A."/>
            <person name="Hu Y."/>
            <person name="Jiang H."/>
            <person name="Kalra D."/>
            <person name="Klinner C."/>
            <person name="Konig C."/>
            <person name="Kovar C."/>
            <person name="Kroll A.R."/>
            <person name="Kuwar S.S."/>
            <person name="Lee S.L."/>
            <person name="Lehman R."/>
            <person name="Li K."/>
            <person name="Li Z."/>
            <person name="Liang H."/>
            <person name="Lovelace S."/>
            <person name="Lu Z."/>
            <person name="Mansfield J.H."/>
            <person name="McCulloch K.J."/>
            <person name="Mathew T."/>
            <person name="Morton B."/>
            <person name="Muzny D.M."/>
            <person name="Neunemann D."/>
            <person name="Ongeri F."/>
            <person name="Pauchet Y."/>
            <person name="Pu L.L."/>
            <person name="Pyrousis I."/>
            <person name="Rao X.J."/>
            <person name="Redding A."/>
            <person name="Roesel C."/>
            <person name="Sanchez-Gracia A."/>
            <person name="Schaack S."/>
            <person name="Shukla A."/>
            <person name="Tetreau G."/>
            <person name="Wang Y."/>
            <person name="Xiong G.H."/>
            <person name="Traut W."/>
            <person name="Walsh T.K."/>
            <person name="Worley K.C."/>
            <person name="Wu D."/>
            <person name="Wu W."/>
            <person name="Wu Y.Q."/>
            <person name="Zhang X."/>
            <person name="Zou Z."/>
            <person name="Zucker H."/>
            <person name="Briscoe A.D."/>
            <person name="Burmester T."/>
            <person name="Clem R.J."/>
            <person name="Feyereisen R."/>
            <person name="Grimmelikhuijzen C.J.P."/>
            <person name="Hamodrakas S.J."/>
            <person name="Hansson B.S."/>
            <person name="Huguet E."/>
            <person name="Jermiin L.S."/>
            <person name="Lan Q."/>
            <person name="Lehman H.K."/>
            <person name="Lorenzen M."/>
            <person name="Merzendorfer H."/>
            <person name="Michalopoulos I."/>
            <person name="Morton D.B."/>
            <person name="Muthukrishnan S."/>
            <person name="Oakeshott J.G."/>
            <person name="Palmer W."/>
            <person name="Park Y."/>
            <person name="Passarelli A.L."/>
            <person name="Rozas J."/>
            <person name="Schwartz L.M."/>
            <person name="Smith W."/>
            <person name="Southgate A."/>
            <person name="Vilcinskas A."/>
            <person name="Vogt R."/>
            <person name="Wang P."/>
            <person name="Werren J."/>
            <person name="Yu X.Q."/>
            <person name="Zhou J.J."/>
            <person name="Brown S.J."/>
            <person name="Scherer S.E."/>
            <person name="Richards S."/>
            <person name="Blissard G.W."/>
        </authorList>
    </citation>
    <scope>NUCLEOTIDE SEQUENCE</scope>
</reference>
<dbReference type="Proteomes" id="UP000791440">
    <property type="component" value="Unassembled WGS sequence"/>
</dbReference>
<name>A0A922CEN5_MANSE</name>
<dbReference type="AlphaFoldDB" id="A0A922CEN5"/>
<reference evidence="2" key="2">
    <citation type="submission" date="2020-12" db="EMBL/GenBank/DDBJ databases">
        <authorList>
            <person name="Kanost M."/>
        </authorList>
    </citation>
    <scope>NUCLEOTIDE SEQUENCE</scope>
</reference>
<keyword evidence="3" id="KW-1185">Reference proteome</keyword>
<dbReference type="EMBL" id="JH668308">
    <property type="protein sequence ID" value="KAG6444155.1"/>
    <property type="molecule type" value="Genomic_DNA"/>
</dbReference>
<feature type="domain" description="Transposable element P transposase-like RNase H C-terminal" evidence="1">
    <location>
        <begin position="6"/>
        <end position="38"/>
    </location>
</feature>
<accession>A0A922CEN5</accession>
<proteinExistence type="predicted"/>
<gene>
    <name evidence="2" type="ORF">O3G_MSEX003213</name>
</gene>
<evidence type="ECO:0000313" key="3">
    <source>
        <dbReference type="Proteomes" id="UP000791440"/>
    </source>
</evidence>
<protein>
    <recommendedName>
        <fullName evidence="1">Transposable element P transposase-like RNase H C-terminal domain-containing protein</fullName>
    </recommendedName>
</protein>
<evidence type="ECO:0000259" key="1">
    <source>
        <dbReference type="Pfam" id="PF21789"/>
    </source>
</evidence>
<sequence>MLTKNFNQDPLENFFGNIRSYGSRNIAPNTMDFEGAFKALLISNYNDPHSKNANCAEDLNVCLQTLDFYLEEKVNDTVVPEDNVIHINSDILSFDEPQNNDAGQSNYVCGWVLKKTLTNVIKGCQICKKTLLEKELN</sequence>
<comment type="caution">
    <text evidence="2">The sequence shown here is derived from an EMBL/GenBank/DDBJ whole genome shotgun (WGS) entry which is preliminary data.</text>
</comment>